<protein>
    <submittedName>
        <fullName evidence="1">Uncharacterized protein</fullName>
    </submittedName>
</protein>
<evidence type="ECO:0000313" key="1">
    <source>
        <dbReference type="EMBL" id="MFD1884019.1"/>
    </source>
</evidence>
<name>A0ABW4RCP7_9BACL</name>
<reference evidence="2" key="1">
    <citation type="journal article" date="2019" name="Int. J. Syst. Evol. Microbiol.">
        <title>The Global Catalogue of Microorganisms (GCM) 10K type strain sequencing project: providing services to taxonomists for standard genome sequencing and annotation.</title>
        <authorList>
            <consortium name="The Broad Institute Genomics Platform"/>
            <consortium name="The Broad Institute Genome Sequencing Center for Infectious Disease"/>
            <person name="Wu L."/>
            <person name="Ma J."/>
        </authorList>
    </citation>
    <scope>NUCLEOTIDE SEQUENCE [LARGE SCALE GENOMIC DNA]</scope>
    <source>
        <strain evidence="2">CCUG 54950</strain>
    </source>
</reference>
<dbReference type="Proteomes" id="UP001597233">
    <property type="component" value="Unassembled WGS sequence"/>
</dbReference>
<sequence length="79" mass="8648">MNEPNDNAVTFTPTASADSLMYDAVLRAEAAEQERDKLLKTIHAAIIVLNEMEPGRFDKQVVADMLGRIIKEGGKSDGE</sequence>
<organism evidence="1 2">
    <name type="scientific">Paenibacillus wenxiniae</name>
    <dbReference type="NCBI Taxonomy" id="1636843"/>
    <lineage>
        <taxon>Bacteria</taxon>
        <taxon>Bacillati</taxon>
        <taxon>Bacillota</taxon>
        <taxon>Bacilli</taxon>
        <taxon>Bacillales</taxon>
        <taxon>Paenibacillaceae</taxon>
        <taxon>Paenibacillus</taxon>
    </lineage>
</organism>
<dbReference type="RefSeq" id="WP_347327427.1">
    <property type="nucleotide sequence ID" value="NZ_JBCGUH010000030.1"/>
</dbReference>
<comment type="caution">
    <text evidence="1">The sequence shown here is derived from an EMBL/GenBank/DDBJ whole genome shotgun (WGS) entry which is preliminary data.</text>
</comment>
<proteinExistence type="predicted"/>
<keyword evidence="2" id="KW-1185">Reference proteome</keyword>
<accession>A0ABW4RCP7</accession>
<evidence type="ECO:0000313" key="2">
    <source>
        <dbReference type="Proteomes" id="UP001597233"/>
    </source>
</evidence>
<dbReference type="EMBL" id="JBHUEH010000003">
    <property type="protein sequence ID" value="MFD1884019.1"/>
    <property type="molecule type" value="Genomic_DNA"/>
</dbReference>
<gene>
    <name evidence="1" type="ORF">ACFSC9_00595</name>
</gene>